<comment type="similarity">
    <text evidence="6">Belongs to the D-isomer specific 2-hydroxyacid dehydrogenase family. GyaR subfamily.</text>
</comment>
<dbReference type="GO" id="GO:0016618">
    <property type="term" value="F:hydroxypyruvate reductase [NAD(P)H] activity"/>
    <property type="evidence" value="ECO:0007669"/>
    <property type="project" value="TreeGrafter"/>
</dbReference>
<reference evidence="10" key="1">
    <citation type="journal article" date="2022" name="Plant J.">
        <title>Strategies of tolerance reflected in two North American maple genomes.</title>
        <authorList>
            <person name="McEvoy S.L."/>
            <person name="Sezen U.U."/>
            <person name="Trouern-Trend A."/>
            <person name="McMahon S.M."/>
            <person name="Schaberg P.G."/>
            <person name="Yang J."/>
            <person name="Wegrzyn J.L."/>
            <person name="Swenson N.G."/>
        </authorList>
    </citation>
    <scope>NUCLEOTIDE SEQUENCE</scope>
    <source>
        <strain evidence="10">NS2018</strain>
    </source>
</reference>
<feature type="domain" description="D-isomer specific 2-hydroxyacid dehydrogenase catalytic" evidence="8">
    <location>
        <begin position="48"/>
        <end position="457"/>
    </location>
</feature>
<dbReference type="Proteomes" id="UP001168877">
    <property type="component" value="Unassembled WGS sequence"/>
</dbReference>
<dbReference type="GO" id="GO:0005829">
    <property type="term" value="C:cytosol"/>
    <property type="evidence" value="ECO:0007669"/>
    <property type="project" value="TreeGrafter"/>
</dbReference>
<keyword evidence="5" id="KW-0601">Photorespiration</keyword>
<dbReference type="GO" id="GO:0009854">
    <property type="term" value="P:oxidative photosynthetic carbon pathway"/>
    <property type="evidence" value="ECO:0007669"/>
    <property type="project" value="UniProtKB-KW"/>
</dbReference>
<keyword evidence="2" id="KW-0521">NADP</keyword>
<sequence>MEKSHDLPQVLVLKPPPDTLVFGQDRFSSDKYRFLKAWESPLPLDQFLQAHAQSVQAILVSGGIPITAEILRLLPALKMLMTTAAGLNHIDMPECRRRGIAVANAGSVHSEDAADLAVGLLIDVLRKVSSSDRYVRGGLWTTNGDFTLGSKVGGKRVGIVGLGNIGSLVAKRLEAFGCCISYNSRKQKPSVSYPFYSNVHELAANSDVLIICCGLTDQTHHMIDKEVLSALGKEGVIVNIGRGAIIDEQELVRCLVHGEIKGAGLDVFEKEPDVPKELFELDNVVLSPHCAVWTRETFNDRPKYVVANLEAFFSNKPLFSPVLSFACPKENLEIVFWKIGRKILIICCALTAQTHHLINKQVLSVLGKEGVVVNIARGSVIDEQELVRCLMEGEIRGASLDVFANKPDVPEELFGLDNVVLSPHSATFTVESFKDLQQLVVGNLEAYFSNKPLLSEVALDCVDFVFEVQFLCYFFKPK</sequence>
<dbReference type="InterPro" id="IPR006140">
    <property type="entry name" value="D-isomer_DH_NAD-bd"/>
</dbReference>
<proteinExistence type="inferred from homology"/>
<reference evidence="10" key="2">
    <citation type="submission" date="2023-06" db="EMBL/GenBank/DDBJ databases">
        <authorList>
            <person name="Swenson N.G."/>
            <person name="Wegrzyn J.L."/>
            <person name="Mcevoy S.L."/>
        </authorList>
    </citation>
    <scope>NUCLEOTIDE SEQUENCE</scope>
    <source>
        <strain evidence="10">NS2018</strain>
        <tissue evidence="10">Leaf</tissue>
    </source>
</reference>
<dbReference type="Pfam" id="PF02826">
    <property type="entry name" value="2-Hacid_dh_C"/>
    <property type="match status" value="2"/>
</dbReference>
<feature type="domain" description="D-isomer specific 2-hydroxyacid dehydrogenase NAD-binding" evidence="9">
    <location>
        <begin position="118"/>
        <end position="291"/>
    </location>
</feature>
<dbReference type="GO" id="GO:0051287">
    <property type="term" value="F:NAD binding"/>
    <property type="evidence" value="ECO:0007669"/>
    <property type="project" value="InterPro"/>
</dbReference>
<gene>
    <name evidence="10" type="ORF">LWI29_014120</name>
</gene>
<name>A0AA39VJ26_ACESA</name>
<keyword evidence="11" id="KW-1185">Reference proteome</keyword>
<evidence type="ECO:0000256" key="3">
    <source>
        <dbReference type="ARBA" id="ARBA00023002"/>
    </source>
</evidence>
<keyword evidence="3 7" id="KW-0560">Oxidoreductase</keyword>
<feature type="domain" description="D-isomer specific 2-hydroxyacid dehydrogenase NAD-binding" evidence="9">
    <location>
        <begin position="343"/>
        <end position="426"/>
    </location>
</feature>
<dbReference type="InterPro" id="IPR006139">
    <property type="entry name" value="D-isomer_2_OHA_DH_cat_dom"/>
</dbReference>
<comment type="caution">
    <text evidence="10">The sequence shown here is derived from an EMBL/GenBank/DDBJ whole genome shotgun (WGS) entry which is preliminary data.</text>
</comment>
<organism evidence="10 11">
    <name type="scientific">Acer saccharum</name>
    <name type="common">Sugar maple</name>
    <dbReference type="NCBI Taxonomy" id="4024"/>
    <lineage>
        <taxon>Eukaryota</taxon>
        <taxon>Viridiplantae</taxon>
        <taxon>Streptophyta</taxon>
        <taxon>Embryophyta</taxon>
        <taxon>Tracheophyta</taxon>
        <taxon>Spermatophyta</taxon>
        <taxon>Magnoliopsida</taxon>
        <taxon>eudicotyledons</taxon>
        <taxon>Gunneridae</taxon>
        <taxon>Pentapetalae</taxon>
        <taxon>rosids</taxon>
        <taxon>malvids</taxon>
        <taxon>Sapindales</taxon>
        <taxon>Sapindaceae</taxon>
        <taxon>Hippocastanoideae</taxon>
        <taxon>Acereae</taxon>
        <taxon>Acer</taxon>
    </lineage>
</organism>
<evidence type="ECO:0000259" key="9">
    <source>
        <dbReference type="Pfam" id="PF02826"/>
    </source>
</evidence>
<evidence type="ECO:0000256" key="5">
    <source>
        <dbReference type="ARBA" id="ARBA00023238"/>
    </source>
</evidence>
<dbReference type="Pfam" id="PF00389">
    <property type="entry name" value="2-Hacid_dh"/>
    <property type="match status" value="1"/>
</dbReference>
<evidence type="ECO:0000256" key="2">
    <source>
        <dbReference type="ARBA" id="ARBA00022857"/>
    </source>
</evidence>
<dbReference type="SUPFAM" id="SSF52283">
    <property type="entry name" value="Formate/glycerate dehydrogenase catalytic domain-like"/>
    <property type="match status" value="1"/>
</dbReference>
<accession>A0AA39VJ26</accession>
<dbReference type="GO" id="GO:0030267">
    <property type="term" value="F:glyoxylate reductase (NADPH) activity"/>
    <property type="evidence" value="ECO:0007669"/>
    <property type="project" value="UniProtKB-ARBA"/>
</dbReference>
<evidence type="ECO:0000256" key="6">
    <source>
        <dbReference type="ARBA" id="ARBA00061400"/>
    </source>
</evidence>
<evidence type="ECO:0000256" key="4">
    <source>
        <dbReference type="ARBA" id="ARBA00023027"/>
    </source>
</evidence>
<dbReference type="InterPro" id="IPR036291">
    <property type="entry name" value="NAD(P)-bd_dom_sf"/>
</dbReference>
<dbReference type="Gene3D" id="3.40.50.720">
    <property type="entry name" value="NAD(P)-binding Rossmann-like Domain"/>
    <property type="match status" value="4"/>
</dbReference>
<evidence type="ECO:0000259" key="8">
    <source>
        <dbReference type="Pfam" id="PF00389"/>
    </source>
</evidence>
<dbReference type="InterPro" id="IPR050223">
    <property type="entry name" value="D-isomer_2-hydroxyacid_DH"/>
</dbReference>
<dbReference type="AlphaFoldDB" id="A0AA39VJ26"/>
<dbReference type="PANTHER" id="PTHR10996">
    <property type="entry name" value="2-HYDROXYACID DEHYDROGENASE-RELATED"/>
    <property type="match status" value="1"/>
</dbReference>
<dbReference type="SUPFAM" id="SSF51735">
    <property type="entry name" value="NAD(P)-binding Rossmann-fold domains"/>
    <property type="match status" value="2"/>
</dbReference>
<dbReference type="PANTHER" id="PTHR10996:SF179">
    <property type="entry name" value="D-ISOMER SPECIFIC 2-HYDROXYACID DEHYDROGENASE FAMILY PROTEIN-RELATED"/>
    <property type="match status" value="1"/>
</dbReference>
<protein>
    <submittedName>
        <fullName evidence="10">Uncharacterized protein</fullName>
    </submittedName>
</protein>
<evidence type="ECO:0000313" key="10">
    <source>
        <dbReference type="EMBL" id="KAK0581471.1"/>
    </source>
</evidence>
<dbReference type="FunFam" id="3.40.50.720:FF:000213">
    <property type="entry name" value="Putative 2-hydroxyacid dehydrogenase"/>
    <property type="match status" value="1"/>
</dbReference>
<keyword evidence="4" id="KW-0520">NAD</keyword>
<keyword evidence="1" id="KW-0323">Glycolate pathway</keyword>
<evidence type="ECO:0000313" key="11">
    <source>
        <dbReference type="Proteomes" id="UP001168877"/>
    </source>
</evidence>
<evidence type="ECO:0000256" key="7">
    <source>
        <dbReference type="RuleBase" id="RU003719"/>
    </source>
</evidence>
<evidence type="ECO:0000256" key="1">
    <source>
        <dbReference type="ARBA" id="ARBA00022594"/>
    </source>
</evidence>
<dbReference type="CDD" id="cd12156">
    <property type="entry name" value="HPPR"/>
    <property type="match status" value="1"/>
</dbReference>
<dbReference type="EMBL" id="JAUESC010000384">
    <property type="protein sequence ID" value="KAK0581471.1"/>
    <property type="molecule type" value="Genomic_DNA"/>
</dbReference>